<feature type="transmembrane region" description="Helical" evidence="1">
    <location>
        <begin position="122"/>
        <end position="152"/>
    </location>
</feature>
<evidence type="ECO:0000256" key="1">
    <source>
        <dbReference type="SAM" id="Phobius"/>
    </source>
</evidence>
<reference evidence="2 3" key="1">
    <citation type="submission" date="2015-08" db="EMBL/GenBank/DDBJ databases">
        <title>Next Generation Sequencing and Analysis of the Genome of Puccinia sorghi L Schw, the Causal Agent of Maize Common Rust.</title>
        <authorList>
            <person name="Rochi L."/>
            <person name="Burguener G."/>
            <person name="Darino M."/>
            <person name="Turjanski A."/>
            <person name="Kreff E."/>
            <person name="Dieguez M.J."/>
            <person name="Sacco F."/>
        </authorList>
    </citation>
    <scope>NUCLEOTIDE SEQUENCE [LARGE SCALE GENOMIC DNA]</scope>
    <source>
        <strain evidence="2 3">RO10H11247</strain>
    </source>
</reference>
<organism evidence="2 3">
    <name type="scientific">Puccinia sorghi</name>
    <dbReference type="NCBI Taxonomy" id="27349"/>
    <lineage>
        <taxon>Eukaryota</taxon>
        <taxon>Fungi</taxon>
        <taxon>Dikarya</taxon>
        <taxon>Basidiomycota</taxon>
        <taxon>Pucciniomycotina</taxon>
        <taxon>Pucciniomycetes</taxon>
        <taxon>Pucciniales</taxon>
        <taxon>Pucciniaceae</taxon>
        <taxon>Puccinia</taxon>
    </lineage>
</organism>
<keyword evidence="1" id="KW-1133">Transmembrane helix</keyword>
<dbReference type="EMBL" id="LAVV01010620">
    <property type="protein sequence ID" value="KNZ48788.1"/>
    <property type="molecule type" value="Genomic_DNA"/>
</dbReference>
<keyword evidence="1" id="KW-0472">Membrane</keyword>
<evidence type="ECO:0000313" key="2">
    <source>
        <dbReference type="EMBL" id="KNZ48788.1"/>
    </source>
</evidence>
<name>A0A0L6UJU6_9BASI</name>
<accession>A0A0L6UJU6</accession>
<gene>
    <name evidence="2" type="ORF">VP01_540g1</name>
</gene>
<proteinExistence type="predicted"/>
<protein>
    <submittedName>
        <fullName evidence="2">Uncharacterized protein</fullName>
    </submittedName>
</protein>
<dbReference type="Proteomes" id="UP000037035">
    <property type="component" value="Unassembled WGS sequence"/>
</dbReference>
<dbReference type="AlphaFoldDB" id="A0A0L6UJU6"/>
<dbReference type="VEuPathDB" id="FungiDB:VP01_540g1"/>
<feature type="transmembrane region" description="Helical" evidence="1">
    <location>
        <begin position="280"/>
        <end position="303"/>
    </location>
</feature>
<keyword evidence="3" id="KW-1185">Reference proteome</keyword>
<sequence length="712" mass="81556">MFLEYIFNNNLDHLFRYQFIYQKMVQHTIISIVDDLEEDIKTNVGYELKYTSLRTNSIIVRALGMIVKIIINSKFLLKLMFFLEDMEKVGLRSSEKPTNAFITLVPLLLHHIRYLVETIGSFTVLCLSIGISFFIFMISKLIYILTIVFYLVTSIQFNKNIVSINNDVTLFLDILPPEDVPGPISVPSAFQAMILAHTHESVALEQSFNLKTGAQLVHHTRRHLYQYCLLDPGKYCLPRISKALTLQRRTWLFKSLPRETEIPSLCVEGTSAKLIKNPQAIVLSTSLTTLFSLIMKVFCHVFGNILGRKHSVARSEIPQLRCFPLLCSNRLSNFCQRDHASWQIIYPQSCGHWTPENHPGPSNSNSMAPLATRLKTLTGDRCEHGALRLCHLGNWFDDTTVLVLLHAGSTSSHWSHFGWRWIQSSQQACDVDNFSFNKYIHLHTNYLSQKSFARNCCCGVRGKRIHNNSSLNSHGSTNNPNICLSRIKAQDNYNIWIDKKCQAIHLNSHALPCSARPFRSFFSINTQCKEVPGQYPQFPNTSWNCQAIHSYCNESSCVMFWGGEKYISFYNSPHLPLSLHQKSFANPPKLEDGNHQILLVALIFHQDFYLVLHTTYFIHFHNVFSPSVENLVPLLFCSSSCQSLPSHTVWFLILKAMCNHTKFCSSQDTNSIRTCLSAGLYMQEFLFWIQLHRILGLQPLHLTEMLDCLQGS</sequence>
<comment type="caution">
    <text evidence="2">The sequence shown here is derived from an EMBL/GenBank/DDBJ whole genome shotgun (WGS) entry which is preliminary data.</text>
</comment>
<evidence type="ECO:0000313" key="3">
    <source>
        <dbReference type="Proteomes" id="UP000037035"/>
    </source>
</evidence>
<keyword evidence="1" id="KW-0812">Transmembrane</keyword>